<dbReference type="GO" id="GO:0005634">
    <property type="term" value="C:nucleus"/>
    <property type="evidence" value="ECO:0007669"/>
    <property type="project" value="UniProtKB-SubCell"/>
</dbReference>
<keyword evidence="8" id="KW-0067">ATP-binding</keyword>
<evidence type="ECO:0000256" key="11">
    <source>
        <dbReference type="ARBA" id="ARBA00054497"/>
    </source>
</evidence>
<dbReference type="PANTHER" id="PTHR45639">
    <property type="entry name" value="HSC70CB, ISOFORM G-RELATED"/>
    <property type="match status" value="1"/>
</dbReference>
<dbReference type="InterPro" id="IPR043129">
    <property type="entry name" value="ATPase_NBD"/>
</dbReference>
<evidence type="ECO:0000256" key="14">
    <source>
        <dbReference type="ARBA" id="ARBA00082032"/>
    </source>
</evidence>
<dbReference type="FunFam" id="1.20.1270.10:FF:000002">
    <property type="entry name" value="Heat shock 70 kDa protein 4"/>
    <property type="match status" value="1"/>
</dbReference>
<dbReference type="CDD" id="cd11738">
    <property type="entry name" value="ASKHA_NBD_HSP70_HSPA4L"/>
    <property type="match status" value="1"/>
</dbReference>
<dbReference type="EMBL" id="VXBZ01001454">
    <property type="protein sequence ID" value="NXP44726.1"/>
    <property type="molecule type" value="Genomic_DNA"/>
</dbReference>
<dbReference type="Proteomes" id="UP000590868">
    <property type="component" value="Unassembled WGS sequence"/>
</dbReference>
<dbReference type="FunFam" id="3.30.30.30:FF:000002">
    <property type="entry name" value="Heat shock 70 kDa protein 4"/>
    <property type="match status" value="1"/>
</dbReference>
<comment type="subcellular location">
    <subcellularLocation>
        <location evidence="2">Cytoplasm</location>
    </subcellularLocation>
    <subcellularLocation>
        <location evidence="1">Nucleus</location>
    </subcellularLocation>
</comment>
<dbReference type="InterPro" id="IPR029048">
    <property type="entry name" value="HSP70_C_sf"/>
</dbReference>
<feature type="region of interest" description="Disordered" evidence="15">
    <location>
        <begin position="791"/>
        <end position="843"/>
    </location>
</feature>
<feature type="compositionally biased region" description="Basic and acidic residues" evidence="15">
    <location>
        <begin position="564"/>
        <end position="581"/>
    </location>
</feature>
<feature type="compositionally biased region" description="Polar residues" evidence="15">
    <location>
        <begin position="539"/>
        <end position="548"/>
    </location>
</feature>
<dbReference type="FunFam" id="1.20.1270.10:FF:000017">
    <property type="entry name" value="Heat shock protein family A (Hsp70) member 4"/>
    <property type="match status" value="1"/>
</dbReference>
<keyword evidence="9" id="KW-0143">Chaperone</keyword>
<feature type="compositionally biased region" description="Basic and acidic residues" evidence="15">
    <location>
        <begin position="501"/>
        <end position="513"/>
    </location>
</feature>
<dbReference type="GO" id="GO:0005524">
    <property type="term" value="F:ATP binding"/>
    <property type="evidence" value="ECO:0007669"/>
    <property type="project" value="UniProtKB-KW"/>
</dbReference>
<evidence type="ECO:0000256" key="8">
    <source>
        <dbReference type="ARBA" id="ARBA00022840"/>
    </source>
</evidence>
<evidence type="ECO:0000256" key="15">
    <source>
        <dbReference type="SAM" id="MobiDB-lite"/>
    </source>
</evidence>
<evidence type="ECO:0000256" key="13">
    <source>
        <dbReference type="ARBA" id="ARBA00077186"/>
    </source>
</evidence>
<dbReference type="PANTHER" id="PTHR45639:SF5">
    <property type="entry name" value="HEAT SHOCK 70 KDA PROTEIN 4L"/>
    <property type="match status" value="1"/>
</dbReference>
<feature type="non-terminal residue" evidence="16">
    <location>
        <position position="843"/>
    </location>
</feature>
<dbReference type="AlphaFoldDB" id="A0A7L2ACE9"/>
<keyword evidence="10" id="KW-0539">Nucleus</keyword>
<dbReference type="InterPro" id="IPR042708">
    <property type="entry name" value="HSPA4L_NBD"/>
</dbReference>
<proteinExistence type="inferred from homology"/>
<dbReference type="Gene3D" id="3.30.30.30">
    <property type="match status" value="1"/>
</dbReference>
<evidence type="ECO:0000256" key="10">
    <source>
        <dbReference type="ARBA" id="ARBA00023242"/>
    </source>
</evidence>
<keyword evidence="5" id="KW-0963">Cytoplasm</keyword>
<protein>
    <recommendedName>
        <fullName evidence="12">Heat shock 70 kDa protein 4L</fullName>
    </recommendedName>
    <alternativeName>
        <fullName evidence="13">Heat shock 70-related protein APG-1</fullName>
    </alternativeName>
    <alternativeName>
        <fullName evidence="14">Osmotic stress protein 94</fullName>
    </alternativeName>
</protein>
<evidence type="ECO:0000313" key="16">
    <source>
        <dbReference type="EMBL" id="NXP44726.1"/>
    </source>
</evidence>
<dbReference type="FunFam" id="2.60.34.10:FF:000030">
    <property type="entry name" value="Heat shock protein family A (Hsp70) member 4 like"/>
    <property type="match status" value="1"/>
</dbReference>
<dbReference type="InterPro" id="IPR029047">
    <property type="entry name" value="HSP70_peptide-bd_sf"/>
</dbReference>
<keyword evidence="6" id="KW-0597">Phosphoprotein</keyword>
<comment type="caution">
    <text evidence="16">The sequence shown here is derived from an EMBL/GenBank/DDBJ whole genome shotgun (WGS) entry which is preliminary data.</text>
</comment>
<dbReference type="OrthoDB" id="434160at2759"/>
<dbReference type="GO" id="GO:0140662">
    <property type="term" value="F:ATP-dependent protein folding chaperone"/>
    <property type="evidence" value="ECO:0007669"/>
    <property type="project" value="InterPro"/>
</dbReference>
<gene>
    <name evidence="16" type="primary">Hspa4l</name>
    <name evidence="16" type="ORF">HELFUL_R03295</name>
</gene>
<comment type="subunit">
    <text evidence="4">Homodimer.</text>
</comment>
<evidence type="ECO:0000256" key="6">
    <source>
        <dbReference type="ARBA" id="ARBA00022553"/>
    </source>
</evidence>
<sequence>MSVVGIDLGFLNCYIGVARSGGIETIANEYSDRCTPACISLGSKTRAIGNAAKSQIVTNVKNTLHGFKKLHGRAFDDPYIQAERAKLPYELQKMVNGSVGVRVRYLDEERLFAIEQITGMLLAKLKETSESALKKPVADCVISVPSFFTDAERRSVMAAAQIAGLNCLKLMNETTAVALAYGIYKQDLPALEEKPRNVVFVDMGHSAYQVSICAFNKGKLKVLATTFDPFIGGRNFDEALVDYFSEEFRTKYKLNVKENPRALLRLYQECEKLKKLMSANASDLPLNIECFMNDLDVSSKMNRGQFEQLCAALLARVEPPLRAAMDQAKLQREDIYSIEIVGGATRIPAVKEQILNFFGKEISTTLNADEAVARGCALQCAILSPAFKVREFSITDVVPYSVTLRWKSSYEEGTGECEVFSKNHAAPFSKVITFHKKEPFDLEAYYTHPHEVPYPDARIGRFTIQNVGPQHDGDNSKVKVKVRVNIHGLFSVANASIIEKQSIEGDHSDKPMDTESSSKNQGRSDELDKMQVDQDEGTPKSQAEQQNQADEDTENAGTKTKASGGDKQDHPAQPKAKAEVKSIDLPIQASLYRQLGQDLINWYIENEGKMMMQDKLEKERNDAKNAVEEYVYDFRDKLCGVFEKFITEEDSNKLTLMLEDTENWLYEEGEDQPKQVYMDKLQELRKFGQPIQERYMEHEERPKVLNELGKKIQLLMKAVEAYKNKDEKYDHLDPAEMEKVEKCISEAMNWLNSKMNAQNKLSLTQDPVVKVAEIVSKSKELDSFCNPIIYKPKPKIEPPSDGQPKANGEHNGPVNRQSGTEMKPEPAKDNSQQTKPPGEMEVD</sequence>
<dbReference type="GO" id="GO:0005829">
    <property type="term" value="C:cytosol"/>
    <property type="evidence" value="ECO:0007669"/>
    <property type="project" value="TreeGrafter"/>
</dbReference>
<evidence type="ECO:0000256" key="7">
    <source>
        <dbReference type="ARBA" id="ARBA00022741"/>
    </source>
</evidence>
<name>A0A7L2ACE9_9GRUI</name>
<feature type="compositionally biased region" description="Basic and acidic residues" evidence="15">
    <location>
        <begin position="522"/>
        <end position="532"/>
    </location>
</feature>
<evidence type="ECO:0000256" key="9">
    <source>
        <dbReference type="ARBA" id="ARBA00023186"/>
    </source>
</evidence>
<dbReference type="PROSITE" id="PS01036">
    <property type="entry name" value="HSP70_3"/>
    <property type="match status" value="1"/>
</dbReference>
<evidence type="ECO:0000256" key="12">
    <source>
        <dbReference type="ARBA" id="ARBA00069528"/>
    </source>
</evidence>
<feature type="non-terminal residue" evidence="16">
    <location>
        <position position="1"/>
    </location>
</feature>
<dbReference type="SUPFAM" id="SSF53067">
    <property type="entry name" value="Actin-like ATPase domain"/>
    <property type="match status" value="2"/>
</dbReference>
<dbReference type="InterPro" id="IPR013126">
    <property type="entry name" value="Hsp_70_fam"/>
</dbReference>
<dbReference type="FunFam" id="3.30.420.40:FF:000767">
    <property type="entry name" value="Heat shock protein 70 (HSP70)-4, putative"/>
    <property type="match status" value="1"/>
</dbReference>
<dbReference type="Gene3D" id="1.20.1270.10">
    <property type="match status" value="2"/>
</dbReference>
<comment type="similarity">
    <text evidence="3">Belongs to the heat shock protein 70 family.</text>
</comment>
<organism evidence="16 17">
    <name type="scientific">Heliornis fulica</name>
    <name type="common">sungrebe</name>
    <dbReference type="NCBI Taxonomy" id="54369"/>
    <lineage>
        <taxon>Eukaryota</taxon>
        <taxon>Metazoa</taxon>
        <taxon>Chordata</taxon>
        <taxon>Craniata</taxon>
        <taxon>Vertebrata</taxon>
        <taxon>Euteleostomi</taxon>
        <taxon>Archelosauria</taxon>
        <taxon>Archosauria</taxon>
        <taxon>Dinosauria</taxon>
        <taxon>Saurischia</taxon>
        <taxon>Theropoda</taxon>
        <taxon>Coelurosauria</taxon>
        <taxon>Aves</taxon>
        <taxon>Neognathae</taxon>
        <taxon>Neoaves</taxon>
        <taxon>Gruiformes</taxon>
        <taxon>Heliornithidae</taxon>
        <taxon>Heliornis</taxon>
    </lineage>
</organism>
<evidence type="ECO:0000256" key="2">
    <source>
        <dbReference type="ARBA" id="ARBA00004496"/>
    </source>
</evidence>
<dbReference type="FunFam" id="3.30.420.40:FF:000171">
    <property type="entry name" value="Heat shock 70 kDa protein 4"/>
    <property type="match status" value="1"/>
</dbReference>
<dbReference type="SUPFAM" id="SSF100920">
    <property type="entry name" value="Heat shock protein 70kD (HSP70), peptide-binding domain"/>
    <property type="match status" value="1"/>
</dbReference>
<dbReference type="SUPFAM" id="SSF100934">
    <property type="entry name" value="Heat shock protein 70kD (HSP70), C-terminal subdomain"/>
    <property type="match status" value="2"/>
</dbReference>
<dbReference type="Gene3D" id="2.60.34.10">
    <property type="entry name" value="Substrate Binding Domain Of DNAk, Chain A, domain 1"/>
    <property type="match status" value="1"/>
</dbReference>
<evidence type="ECO:0000256" key="4">
    <source>
        <dbReference type="ARBA" id="ARBA00011738"/>
    </source>
</evidence>
<comment type="function">
    <text evidence="11">Possesses chaperone activity in vitro where it inhibits aggregation of citrate synthase.</text>
</comment>
<evidence type="ECO:0000256" key="5">
    <source>
        <dbReference type="ARBA" id="ARBA00022490"/>
    </source>
</evidence>
<evidence type="ECO:0000313" key="17">
    <source>
        <dbReference type="Proteomes" id="UP000590868"/>
    </source>
</evidence>
<evidence type="ECO:0000256" key="1">
    <source>
        <dbReference type="ARBA" id="ARBA00004123"/>
    </source>
</evidence>
<keyword evidence="17" id="KW-1185">Reference proteome</keyword>
<dbReference type="Pfam" id="PF00012">
    <property type="entry name" value="HSP70"/>
    <property type="match status" value="2"/>
</dbReference>
<dbReference type="InterPro" id="IPR018181">
    <property type="entry name" value="Heat_shock_70_CS"/>
</dbReference>
<dbReference type="PROSITE" id="PS00329">
    <property type="entry name" value="HSP70_2"/>
    <property type="match status" value="1"/>
</dbReference>
<dbReference type="FunFam" id="3.90.640.10:FF:000004">
    <property type="entry name" value="Heat shock 70 kDa protein 4"/>
    <property type="match status" value="1"/>
</dbReference>
<dbReference type="Gene3D" id="3.90.640.10">
    <property type="entry name" value="Actin, Chain A, domain 4"/>
    <property type="match status" value="1"/>
</dbReference>
<dbReference type="PRINTS" id="PR00301">
    <property type="entry name" value="HEATSHOCK70"/>
</dbReference>
<keyword evidence="7" id="KW-0547">Nucleotide-binding</keyword>
<dbReference type="Gene3D" id="3.30.420.40">
    <property type="match status" value="2"/>
</dbReference>
<reference evidence="16 17" key="1">
    <citation type="submission" date="2019-09" db="EMBL/GenBank/DDBJ databases">
        <title>Bird 10,000 Genomes (B10K) Project - Family phase.</title>
        <authorList>
            <person name="Zhang G."/>
        </authorList>
    </citation>
    <scope>NUCLEOTIDE SEQUENCE [LARGE SCALE GENOMIC DNA]</scope>
    <source>
        <strain evidence="16">B10K-DU-001-55</strain>
        <tissue evidence="16">Muscle</tissue>
    </source>
</reference>
<evidence type="ECO:0000256" key="3">
    <source>
        <dbReference type="ARBA" id="ARBA00007381"/>
    </source>
</evidence>
<feature type="region of interest" description="Disordered" evidence="15">
    <location>
        <begin position="501"/>
        <end position="581"/>
    </location>
</feature>
<dbReference type="FunFam" id="3.30.420.40:FF:000495">
    <property type="entry name" value="Heat shock protein 4b"/>
    <property type="match status" value="1"/>
</dbReference>
<accession>A0A7L2ACE9</accession>